<gene>
    <name evidence="1" type="ORF">QE109_02705</name>
</gene>
<evidence type="ECO:0000313" key="2">
    <source>
        <dbReference type="Proteomes" id="UP001158045"/>
    </source>
</evidence>
<name>A0ABT6N9E4_9FIRM</name>
<sequence>MIVLLMTSLIFATSGISGTNSYAGMMNSSQNNGYFHGGMMGGAYGQNTNLSNNTGDKLDLSVLKQNVEQYISNYNEELMIGDIFIYEDTDYYFSIMESDTGRGAMELLVNPYTGNVYPEFGPNMMWNLKYSMMGTGSMMGLGNSSYFGNMMGNGNNSNYDNKLNVDHRAYFDNMMGFGSNYLFGNMMGFSNRWANMQSYGFGNNLLDEKYLSTDSTLTLDDAKVFAEKYIASIYSDDYTIENDAHSFYGYYTFHLDKDGTTAGMLSVNGLTGTVWFHTWHGTLIDTVEND</sequence>
<protein>
    <submittedName>
        <fullName evidence="1">Uncharacterized protein</fullName>
    </submittedName>
</protein>
<evidence type="ECO:0000313" key="1">
    <source>
        <dbReference type="EMBL" id="MDH8677039.1"/>
    </source>
</evidence>
<accession>A0ABT6N9E4</accession>
<dbReference type="Proteomes" id="UP001158045">
    <property type="component" value="Unassembled WGS sequence"/>
</dbReference>
<reference evidence="1 2" key="1">
    <citation type="submission" date="2023-04" db="EMBL/GenBank/DDBJ databases">
        <title>Fusibacter bizertensis strain WBS, isolated from littoral bottom sediments of the Arctic seas - biochemical and genomic analysis.</title>
        <authorList>
            <person name="Brioukhanov A.L."/>
        </authorList>
    </citation>
    <scope>NUCLEOTIDE SEQUENCE [LARGE SCALE GENOMIC DNA]</scope>
    <source>
        <strain evidence="1 2">WBS</strain>
    </source>
</reference>
<keyword evidence="2" id="KW-1185">Reference proteome</keyword>
<dbReference type="EMBL" id="JARYZI010000001">
    <property type="protein sequence ID" value="MDH8677039.1"/>
    <property type="molecule type" value="Genomic_DNA"/>
</dbReference>
<comment type="caution">
    <text evidence="1">The sequence shown here is derived from an EMBL/GenBank/DDBJ whole genome shotgun (WGS) entry which is preliminary data.</text>
</comment>
<proteinExistence type="predicted"/>
<organism evidence="1 2">
    <name type="scientific">Fusibacter bizertensis</name>
    <dbReference type="NCBI Taxonomy" id="1488331"/>
    <lineage>
        <taxon>Bacteria</taxon>
        <taxon>Bacillati</taxon>
        <taxon>Bacillota</taxon>
        <taxon>Clostridia</taxon>
        <taxon>Eubacteriales</taxon>
        <taxon>Eubacteriales Family XII. Incertae Sedis</taxon>
        <taxon>Fusibacter</taxon>
    </lineage>
</organism>